<dbReference type="HOGENOM" id="CLU_057463_0_0_11"/>
<dbReference type="PATRIC" id="fig|749414.3.peg.7888"/>
<dbReference type="KEGG" id="sbh:SBI_07674"/>
<evidence type="ECO:0000313" key="2">
    <source>
        <dbReference type="Proteomes" id="UP000000377"/>
    </source>
</evidence>
<evidence type="ECO:0000313" key="1">
    <source>
        <dbReference type="EMBL" id="ADI10794.1"/>
    </source>
</evidence>
<evidence type="ECO:0008006" key="3">
    <source>
        <dbReference type="Google" id="ProtNLM"/>
    </source>
</evidence>
<proteinExistence type="predicted"/>
<dbReference type="Pfam" id="PF19420">
    <property type="entry name" value="DDAH_eukar"/>
    <property type="match status" value="1"/>
</dbReference>
<accession>D7CBB1</accession>
<dbReference type="NCBIfam" id="NF045659">
    <property type="entry name" value="DiMArgaseDdahMtb"/>
    <property type="match status" value="1"/>
</dbReference>
<protein>
    <recommendedName>
        <fullName evidence="3">Amidinotransferase</fullName>
    </recommendedName>
</protein>
<reference evidence="1 2" key="1">
    <citation type="journal article" date="2010" name="J. Bacteriol.">
        <title>Genome sequence of the milbemycin-producing bacterium Streptomyces bingchenggensis.</title>
        <authorList>
            <person name="Wang X.J."/>
            <person name="Yan Y.J."/>
            <person name="Zhang B."/>
            <person name="An J."/>
            <person name="Wang J.J."/>
            <person name="Tian J."/>
            <person name="Jiang L."/>
            <person name="Chen Y.H."/>
            <person name="Huang S.X."/>
            <person name="Yin M."/>
            <person name="Zhang J."/>
            <person name="Gao A.L."/>
            <person name="Liu C.X."/>
            <person name="Zhu Z.X."/>
            <person name="Xiang W.S."/>
        </authorList>
    </citation>
    <scope>NUCLEOTIDE SEQUENCE [LARGE SCALE GENOMIC DNA]</scope>
    <source>
        <strain evidence="1 2">BCW-1</strain>
    </source>
</reference>
<gene>
    <name evidence="1" type="ordered locus">SBI_07674</name>
</gene>
<keyword evidence="2" id="KW-1185">Reference proteome</keyword>
<dbReference type="AlphaFoldDB" id="D7CBB1"/>
<organism evidence="1 2">
    <name type="scientific">Streptomyces bingchenggensis (strain BCW-1)</name>
    <dbReference type="NCBI Taxonomy" id="749414"/>
    <lineage>
        <taxon>Bacteria</taxon>
        <taxon>Bacillati</taxon>
        <taxon>Actinomycetota</taxon>
        <taxon>Actinomycetes</taxon>
        <taxon>Kitasatosporales</taxon>
        <taxon>Streptomycetaceae</taxon>
        <taxon>Streptomyces</taxon>
    </lineage>
</organism>
<dbReference type="Proteomes" id="UP000000377">
    <property type="component" value="Chromosome"/>
</dbReference>
<dbReference type="eggNOG" id="COG1834">
    <property type="taxonomic scope" value="Bacteria"/>
</dbReference>
<dbReference type="SUPFAM" id="SSF55909">
    <property type="entry name" value="Pentein"/>
    <property type="match status" value="1"/>
</dbReference>
<name>D7CBB1_STRBB</name>
<dbReference type="EMBL" id="CP002047">
    <property type="protein sequence ID" value="ADI10794.1"/>
    <property type="molecule type" value="Genomic_DNA"/>
</dbReference>
<dbReference type="Gene3D" id="3.75.10.10">
    <property type="entry name" value="L-arginine/glycine Amidinotransferase, Chain A"/>
    <property type="match status" value="1"/>
</dbReference>
<dbReference type="STRING" id="749414.SBI_07674"/>
<sequence length="278" mass="30663">MRTPERRATARRYLMCPPAHFRVTYSINPWMDPAKPVDLPLALAQWEDLRDRYRSLGHTVEELPPRPDLPDMVYAANGATVVDGRVLGARFAHPERTGEAAAHLEWFRAHGYAQVREPEHVNEGEGDFAVTASWLLAGRGFRSSPLSHPEAQEFFGRPVLGLDLVDPRYYHLDTALCVLDDTTDTEIMYYPGAFSPGSRAVLARLFPDAIIATEADASSLGLNAVSDGRHVVLPQAAAGLFGPLRERGYEPIAMDLSELLKGGGSVKCCTQELRDPGR</sequence>